<proteinExistence type="predicted"/>
<dbReference type="InterPro" id="IPR012334">
    <property type="entry name" value="Pectin_lyas_fold"/>
</dbReference>
<name>A0A245ZDG1_9SPHN</name>
<evidence type="ECO:0000313" key="1">
    <source>
        <dbReference type="EMBL" id="OWK27721.1"/>
    </source>
</evidence>
<organism evidence="1 2">
    <name type="scientific">Sphingomonas mucosissima</name>
    <dbReference type="NCBI Taxonomy" id="370959"/>
    <lineage>
        <taxon>Bacteria</taxon>
        <taxon>Pseudomonadati</taxon>
        <taxon>Pseudomonadota</taxon>
        <taxon>Alphaproteobacteria</taxon>
        <taxon>Sphingomonadales</taxon>
        <taxon>Sphingomonadaceae</taxon>
        <taxon>Sphingomonas</taxon>
    </lineage>
</organism>
<keyword evidence="2" id="KW-1185">Reference proteome</keyword>
<protein>
    <recommendedName>
        <fullName evidence="3">Right handed beta helix domain-containing protein</fullName>
    </recommendedName>
</protein>
<accession>A0A245ZDG1</accession>
<dbReference type="InterPro" id="IPR011050">
    <property type="entry name" value="Pectin_lyase_fold/virulence"/>
</dbReference>
<dbReference type="EMBL" id="NBBJ01000010">
    <property type="protein sequence ID" value="OWK27721.1"/>
    <property type="molecule type" value="Genomic_DNA"/>
</dbReference>
<dbReference type="Proteomes" id="UP000197783">
    <property type="component" value="Unassembled WGS sequence"/>
</dbReference>
<dbReference type="InterPro" id="IPR006626">
    <property type="entry name" value="PbH1"/>
</dbReference>
<dbReference type="SMART" id="SM00710">
    <property type="entry name" value="PbH1"/>
    <property type="match status" value="4"/>
</dbReference>
<sequence length="386" mass="40143">MASRRAVLAALISAPVAATVRERQIDVTSFVEDGSSHPHSRQLQLALDASARNHVCAYIPANCTILMERGRSVTMPSGSSLVGAGASSIITSDGAPGPRGCLIRNDWLTGSRNIKLCNFALDRGQPGVEHGILFNGIDGLTVERLISTGRSKSMSGVLAVSSVLTASGRERRLLSRNVRVTNCSLDDCGNFGVQLGLVDGASISGNRFARAFREVIGVEPEACDRARNITIAANEIGADPNLPDGSQTGLIIVTTTSGAAAIENVVVDGNVLRFAPSEPGRRSPGIGIYGTAGVDVRRNTIIGAPGPGIQLGNRFSSRFACGATPHMIHGIVSGATIRRNLIRNCNQGGLSGAAGAAISIHGFGQLIVDSNRIRGSRHTADVGRAP</sequence>
<dbReference type="SUPFAM" id="SSF51126">
    <property type="entry name" value="Pectin lyase-like"/>
    <property type="match status" value="1"/>
</dbReference>
<comment type="caution">
    <text evidence="1">The sequence shown here is derived from an EMBL/GenBank/DDBJ whole genome shotgun (WGS) entry which is preliminary data.</text>
</comment>
<gene>
    <name evidence="1" type="ORF">SPMU_33630</name>
</gene>
<dbReference type="Gene3D" id="2.160.20.10">
    <property type="entry name" value="Single-stranded right-handed beta-helix, Pectin lyase-like"/>
    <property type="match status" value="1"/>
</dbReference>
<evidence type="ECO:0008006" key="3">
    <source>
        <dbReference type="Google" id="ProtNLM"/>
    </source>
</evidence>
<dbReference type="AlphaFoldDB" id="A0A245ZDG1"/>
<reference evidence="1 2" key="1">
    <citation type="submission" date="2017-03" db="EMBL/GenBank/DDBJ databases">
        <title>Genome sequence of Sphingomonas mucosissima DSM 17494.</title>
        <authorList>
            <person name="Poehlein A."/>
            <person name="Wuebbeler J.H."/>
            <person name="Steinbuechel A."/>
            <person name="Daniel R."/>
        </authorList>
    </citation>
    <scope>NUCLEOTIDE SEQUENCE [LARGE SCALE GENOMIC DNA]</scope>
    <source>
        <strain evidence="1 2">DSM 17494</strain>
    </source>
</reference>
<evidence type="ECO:0000313" key="2">
    <source>
        <dbReference type="Proteomes" id="UP000197783"/>
    </source>
</evidence>